<comment type="caution">
    <text evidence="1">The sequence shown here is derived from an EMBL/GenBank/DDBJ whole genome shotgun (WGS) entry which is preliminary data.</text>
</comment>
<evidence type="ECO:0000313" key="2">
    <source>
        <dbReference type="Proteomes" id="UP001162483"/>
    </source>
</evidence>
<sequence length="55" mass="6177">MSITGSQPEIPCQHLAIGERAVCEQHGSFSCRQEHAALYFSAQHVSLVKHTRHMM</sequence>
<accession>A0ABN9ASG1</accession>
<name>A0ABN9ASG1_9NEOB</name>
<protein>
    <submittedName>
        <fullName evidence="1">Uncharacterized protein</fullName>
    </submittedName>
</protein>
<proteinExistence type="predicted"/>
<reference evidence="1" key="1">
    <citation type="submission" date="2023-05" db="EMBL/GenBank/DDBJ databases">
        <authorList>
            <person name="Stuckert A."/>
        </authorList>
    </citation>
    <scope>NUCLEOTIDE SEQUENCE</scope>
</reference>
<keyword evidence="2" id="KW-1185">Reference proteome</keyword>
<dbReference type="Proteomes" id="UP001162483">
    <property type="component" value="Unassembled WGS sequence"/>
</dbReference>
<gene>
    <name evidence="1" type="ORF">SPARVUS_LOCUS1278126</name>
</gene>
<dbReference type="EMBL" id="CATNWA010000680">
    <property type="protein sequence ID" value="CAI9537755.1"/>
    <property type="molecule type" value="Genomic_DNA"/>
</dbReference>
<organism evidence="1 2">
    <name type="scientific">Staurois parvus</name>
    <dbReference type="NCBI Taxonomy" id="386267"/>
    <lineage>
        <taxon>Eukaryota</taxon>
        <taxon>Metazoa</taxon>
        <taxon>Chordata</taxon>
        <taxon>Craniata</taxon>
        <taxon>Vertebrata</taxon>
        <taxon>Euteleostomi</taxon>
        <taxon>Amphibia</taxon>
        <taxon>Batrachia</taxon>
        <taxon>Anura</taxon>
        <taxon>Neobatrachia</taxon>
        <taxon>Ranoidea</taxon>
        <taxon>Ranidae</taxon>
        <taxon>Staurois</taxon>
    </lineage>
</organism>
<evidence type="ECO:0000313" key="1">
    <source>
        <dbReference type="EMBL" id="CAI9537755.1"/>
    </source>
</evidence>